<dbReference type="Gene3D" id="1.10.1790.10">
    <property type="entry name" value="PRD domain"/>
    <property type="match status" value="1"/>
</dbReference>
<dbReference type="PROSITE" id="PS00654">
    <property type="entry name" value="PRD_1"/>
    <property type="match status" value="1"/>
</dbReference>
<dbReference type="EMBL" id="FNNC01000004">
    <property type="protein sequence ID" value="SDW65380.1"/>
    <property type="molecule type" value="Genomic_DNA"/>
</dbReference>
<proteinExistence type="inferred from homology"/>
<protein>
    <submittedName>
        <fullName evidence="4">Transcriptional antiterminator, BglG family</fullName>
    </submittedName>
</protein>
<dbReference type="InterPro" id="IPR004341">
    <property type="entry name" value="CAT_RNA-bd_dom"/>
</dbReference>
<dbReference type="OrthoDB" id="9813552at2"/>
<dbReference type="Gene3D" id="1.20.58.1950">
    <property type="match status" value="1"/>
</dbReference>
<dbReference type="SUPFAM" id="SSF63520">
    <property type="entry name" value="PTS-regulatory domain, PRD"/>
    <property type="match status" value="2"/>
</dbReference>
<name>A0A1H2VAU1_9BACI</name>
<dbReference type="Proteomes" id="UP000199488">
    <property type="component" value="Unassembled WGS sequence"/>
</dbReference>
<evidence type="ECO:0000313" key="5">
    <source>
        <dbReference type="Proteomes" id="UP000199488"/>
    </source>
</evidence>
<evidence type="ECO:0000259" key="3">
    <source>
        <dbReference type="PROSITE" id="PS51372"/>
    </source>
</evidence>
<dbReference type="Gene3D" id="1.20.890.100">
    <property type="match status" value="1"/>
</dbReference>
<dbReference type="STRING" id="1122204.SAMN05421781_2002"/>
<dbReference type="Gene3D" id="2.30.24.10">
    <property type="entry name" value="CAT RNA-binding domain"/>
    <property type="match status" value="1"/>
</dbReference>
<dbReference type="PANTHER" id="PTHR30185:SF16">
    <property type="entry name" value="PROTEIN GLCT"/>
    <property type="match status" value="1"/>
</dbReference>
<feature type="domain" description="PRD" evidence="3">
    <location>
        <begin position="171"/>
        <end position="278"/>
    </location>
</feature>
<keyword evidence="2" id="KW-0677">Repeat</keyword>
<evidence type="ECO:0000256" key="1">
    <source>
        <dbReference type="ARBA" id="ARBA00009115"/>
    </source>
</evidence>
<reference evidence="4 5" key="1">
    <citation type="submission" date="2016-10" db="EMBL/GenBank/DDBJ databases">
        <authorList>
            <person name="de Groot N.N."/>
        </authorList>
    </citation>
    <scope>NUCLEOTIDE SEQUENCE [LARGE SCALE GENOMIC DNA]</scope>
    <source>
        <strain evidence="4 5">DSM 23126</strain>
    </source>
</reference>
<dbReference type="InterPro" id="IPR036634">
    <property type="entry name" value="PRD_sf"/>
</dbReference>
<dbReference type="AlphaFoldDB" id="A0A1H2VAU1"/>
<comment type="similarity">
    <text evidence="1">Belongs to the transcriptional antiterminator BglG family. GlcT subfamily.</text>
</comment>
<accession>A0A1H2VAU1</accession>
<dbReference type="RefSeq" id="WP_091614472.1">
    <property type="nucleotide sequence ID" value="NZ_FNNC01000004.1"/>
</dbReference>
<dbReference type="PROSITE" id="PS51372">
    <property type="entry name" value="PRD_2"/>
    <property type="match status" value="2"/>
</dbReference>
<sequence>MKVIKGLNNNVVIAEHEDYGEVILTGRGIGFSKRPGDLIDAETPEKFFILKNENEQTQYRQLIEHIDETFIACITEILQVLEAEWAETFEEHIHVALTDHLSFALERTKKGLTISNPFLKETQLAYEKEYRAAGWIIDEIEQWTGVRLPEEEKGFIALHLHGAVTRTPLDQVNAYTRLVKDMTVMVEKALDIQLSPEDLDHRRLFRHLQQAVARVRNGEFEEASEPLKKMLQAEYPFCYNLSWKLIRTMQRALQTTIPEGEAVYLTIHLQRLSSKRKY</sequence>
<feature type="domain" description="PRD" evidence="3">
    <location>
        <begin position="65"/>
        <end position="170"/>
    </location>
</feature>
<keyword evidence="5" id="KW-1185">Reference proteome</keyword>
<dbReference type="InterPro" id="IPR011608">
    <property type="entry name" value="PRD"/>
</dbReference>
<evidence type="ECO:0000256" key="2">
    <source>
        <dbReference type="ARBA" id="ARBA00022737"/>
    </source>
</evidence>
<dbReference type="SMART" id="SM01061">
    <property type="entry name" value="CAT_RBD"/>
    <property type="match status" value="1"/>
</dbReference>
<dbReference type="GO" id="GO:0045893">
    <property type="term" value="P:positive regulation of DNA-templated transcription"/>
    <property type="evidence" value="ECO:0007669"/>
    <property type="project" value="InterPro"/>
</dbReference>
<dbReference type="SUPFAM" id="SSF50151">
    <property type="entry name" value="SacY-like RNA-binding domain"/>
    <property type="match status" value="1"/>
</dbReference>
<dbReference type="Pfam" id="PF03123">
    <property type="entry name" value="CAT_RBD"/>
    <property type="match status" value="1"/>
</dbReference>
<dbReference type="InterPro" id="IPR036650">
    <property type="entry name" value="CAT_RNA-bd_dom_sf"/>
</dbReference>
<dbReference type="GO" id="GO:0003723">
    <property type="term" value="F:RNA binding"/>
    <property type="evidence" value="ECO:0007669"/>
    <property type="project" value="InterPro"/>
</dbReference>
<evidence type="ECO:0000313" key="4">
    <source>
        <dbReference type="EMBL" id="SDW65380.1"/>
    </source>
</evidence>
<dbReference type="InterPro" id="IPR001550">
    <property type="entry name" value="Transcrpt_antitermin_CS"/>
</dbReference>
<dbReference type="NCBIfam" id="NF047357">
    <property type="entry name" value="antiterm_GlcT"/>
    <property type="match status" value="1"/>
</dbReference>
<dbReference type="Pfam" id="PF00874">
    <property type="entry name" value="PRD"/>
    <property type="match status" value="2"/>
</dbReference>
<gene>
    <name evidence="4" type="ORF">SAMN05421781_2002</name>
</gene>
<organism evidence="4 5">
    <name type="scientific">Marinococcus luteus</name>
    <dbReference type="NCBI Taxonomy" id="1122204"/>
    <lineage>
        <taxon>Bacteria</taxon>
        <taxon>Bacillati</taxon>
        <taxon>Bacillota</taxon>
        <taxon>Bacilli</taxon>
        <taxon>Bacillales</taxon>
        <taxon>Bacillaceae</taxon>
        <taxon>Marinococcus</taxon>
    </lineage>
</organism>
<dbReference type="PANTHER" id="PTHR30185">
    <property type="entry name" value="CRYPTIC BETA-GLUCOSIDE BGL OPERON ANTITERMINATOR"/>
    <property type="match status" value="1"/>
</dbReference>
<dbReference type="InterPro" id="IPR050661">
    <property type="entry name" value="BglG_antiterminators"/>
</dbReference>